<dbReference type="Gramene" id="AET4Gv20054500.26">
    <property type="protein sequence ID" value="AET4Gv20054500.26"/>
    <property type="gene ID" value="AET4Gv20054500"/>
</dbReference>
<dbReference type="AlphaFoldDB" id="A0A453H3W7"/>
<reference evidence="3" key="2">
    <citation type="journal article" date="2017" name="Nat. Plants">
        <title>The Aegilops tauschii genome reveals multiple impacts of transposons.</title>
        <authorList>
            <person name="Zhao G."/>
            <person name="Zou C."/>
            <person name="Li K."/>
            <person name="Wang K."/>
            <person name="Li T."/>
            <person name="Gao L."/>
            <person name="Zhang X."/>
            <person name="Wang H."/>
            <person name="Yang Z."/>
            <person name="Liu X."/>
            <person name="Jiang W."/>
            <person name="Mao L."/>
            <person name="Kong X."/>
            <person name="Jiao Y."/>
            <person name="Jia J."/>
        </authorList>
    </citation>
    <scope>NUCLEOTIDE SEQUENCE [LARGE SCALE GENOMIC DNA]</scope>
    <source>
        <strain evidence="3">cv. AL8/78</strain>
    </source>
</reference>
<feature type="transmembrane region" description="Helical" evidence="1">
    <location>
        <begin position="15"/>
        <end position="33"/>
    </location>
</feature>
<proteinExistence type="predicted"/>
<keyword evidence="1" id="KW-1133">Transmembrane helix</keyword>
<keyword evidence="1" id="KW-0812">Transmembrane</keyword>
<reference evidence="3" key="1">
    <citation type="journal article" date="2014" name="Science">
        <title>Ancient hybridizations among the ancestral genomes of bread wheat.</title>
        <authorList>
            <consortium name="International Wheat Genome Sequencing Consortium,"/>
            <person name="Marcussen T."/>
            <person name="Sandve S.R."/>
            <person name="Heier L."/>
            <person name="Spannagl M."/>
            <person name="Pfeifer M."/>
            <person name="Jakobsen K.S."/>
            <person name="Wulff B.B."/>
            <person name="Steuernagel B."/>
            <person name="Mayer K.F."/>
            <person name="Olsen O.A."/>
        </authorList>
    </citation>
    <scope>NUCLEOTIDE SEQUENCE [LARGE SCALE GENOMIC DNA]</scope>
    <source>
        <strain evidence="3">cv. AL8/78</strain>
    </source>
</reference>
<evidence type="ECO:0000313" key="2">
    <source>
        <dbReference type="EnsemblPlants" id="AET4Gv20054500.26"/>
    </source>
</evidence>
<keyword evidence="3" id="KW-1185">Reference proteome</keyword>
<keyword evidence="1" id="KW-0472">Membrane</keyword>
<evidence type="ECO:0000313" key="3">
    <source>
        <dbReference type="Proteomes" id="UP000015105"/>
    </source>
</evidence>
<reference evidence="2" key="3">
    <citation type="journal article" date="2017" name="Nature">
        <title>Genome sequence of the progenitor of the wheat D genome Aegilops tauschii.</title>
        <authorList>
            <person name="Luo M.C."/>
            <person name="Gu Y.Q."/>
            <person name="Puiu D."/>
            <person name="Wang H."/>
            <person name="Twardziok S.O."/>
            <person name="Deal K.R."/>
            <person name="Huo N."/>
            <person name="Zhu T."/>
            <person name="Wang L."/>
            <person name="Wang Y."/>
            <person name="McGuire P.E."/>
            <person name="Liu S."/>
            <person name="Long H."/>
            <person name="Ramasamy R.K."/>
            <person name="Rodriguez J.C."/>
            <person name="Van S.L."/>
            <person name="Yuan L."/>
            <person name="Wang Z."/>
            <person name="Xia Z."/>
            <person name="Xiao L."/>
            <person name="Anderson O.D."/>
            <person name="Ouyang S."/>
            <person name="Liang Y."/>
            <person name="Zimin A.V."/>
            <person name="Pertea G."/>
            <person name="Qi P."/>
            <person name="Bennetzen J.L."/>
            <person name="Dai X."/>
            <person name="Dawson M.W."/>
            <person name="Muller H.G."/>
            <person name="Kugler K."/>
            <person name="Rivarola-Duarte L."/>
            <person name="Spannagl M."/>
            <person name="Mayer K.F.X."/>
            <person name="Lu F.H."/>
            <person name="Bevan M.W."/>
            <person name="Leroy P."/>
            <person name="Li P."/>
            <person name="You F.M."/>
            <person name="Sun Q."/>
            <person name="Liu Z."/>
            <person name="Lyons E."/>
            <person name="Wicker T."/>
            <person name="Salzberg S.L."/>
            <person name="Devos K.M."/>
            <person name="Dvorak J."/>
        </authorList>
    </citation>
    <scope>NUCLEOTIDE SEQUENCE [LARGE SCALE GENOMIC DNA]</scope>
    <source>
        <strain evidence="2">cv. AL8/78</strain>
    </source>
</reference>
<accession>A0A453H3W7</accession>
<dbReference type="Proteomes" id="UP000015105">
    <property type="component" value="Chromosome 4D"/>
</dbReference>
<dbReference type="EnsemblPlants" id="AET4Gv20054500.26">
    <property type="protein sequence ID" value="AET4Gv20054500.26"/>
    <property type="gene ID" value="AET4Gv20054500"/>
</dbReference>
<evidence type="ECO:0000256" key="1">
    <source>
        <dbReference type="SAM" id="Phobius"/>
    </source>
</evidence>
<protein>
    <submittedName>
        <fullName evidence="2">Uncharacterized protein</fullName>
    </submittedName>
</protein>
<name>A0A453H3W7_AEGTS</name>
<organism evidence="2 3">
    <name type="scientific">Aegilops tauschii subsp. strangulata</name>
    <name type="common">Goatgrass</name>
    <dbReference type="NCBI Taxonomy" id="200361"/>
    <lineage>
        <taxon>Eukaryota</taxon>
        <taxon>Viridiplantae</taxon>
        <taxon>Streptophyta</taxon>
        <taxon>Embryophyta</taxon>
        <taxon>Tracheophyta</taxon>
        <taxon>Spermatophyta</taxon>
        <taxon>Magnoliopsida</taxon>
        <taxon>Liliopsida</taxon>
        <taxon>Poales</taxon>
        <taxon>Poaceae</taxon>
        <taxon>BOP clade</taxon>
        <taxon>Pooideae</taxon>
        <taxon>Triticodae</taxon>
        <taxon>Triticeae</taxon>
        <taxon>Triticinae</taxon>
        <taxon>Aegilops</taxon>
    </lineage>
</organism>
<reference evidence="2" key="5">
    <citation type="journal article" date="2021" name="G3 (Bethesda)">
        <title>Aegilops tauschii genome assembly Aet v5.0 features greater sequence contiguity and improved annotation.</title>
        <authorList>
            <person name="Wang L."/>
            <person name="Zhu T."/>
            <person name="Rodriguez J.C."/>
            <person name="Deal K.R."/>
            <person name="Dubcovsky J."/>
            <person name="McGuire P.E."/>
            <person name="Lux T."/>
            <person name="Spannagl M."/>
            <person name="Mayer K.F.X."/>
            <person name="Baldrich P."/>
            <person name="Meyers B.C."/>
            <person name="Huo N."/>
            <person name="Gu Y.Q."/>
            <person name="Zhou H."/>
            <person name="Devos K.M."/>
            <person name="Bennetzen J.L."/>
            <person name="Unver T."/>
            <person name="Budak H."/>
            <person name="Gulick P.J."/>
            <person name="Galiba G."/>
            <person name="Kalapos B."/>
            <person name="Nelson D.R."/>
            <person name="Li P."/>
            <person name="You F.M."/>
            <person name="Luo M.C."/>
            <person name="Dvorak J."/>
        </authorList>
    </citation>
    <scope>NUCLEOTIDE SEQUENCE [LARGE SCALE GENOMIC DNA]</scope>
    <source>
        <strain evidence="2">cv. AL8/78</strain>
    </source>
</reference>
<reference evidence="2" key="4">
    <citation type="submission" date="2019-03" db="UniProtKB">
        <authorList>
            <consortium name="EnsemblPlants"/>
        </authorList>
    </citation>
    <scope>IDENTIFICATION</scope>
</reference>
<sequence length="48" mass="5629">METPMLLVSFTYPCIWPFLCPFFCFTLSSLYTGDVKNQEGWRGSWSIQ</sequence>